<dbReference type="CDD" id="cd06565">
    <property type="entry name" value="GH20_GcnA-like"/>
    <property type="match status" value="1"/>
</dbReference>
<dbReference type="Gene3D" id="3.20.20.80">
    <property type="entry name" value="Glycosidases"/>
    <property type="match status" value="2"/>
</dbReference>
<dbReference type="SUPFAM" id="SSF51445">
    <property type="entry name" value="(Trans)glycosidases"/>
    <property type="match status" value="1"/>
</dbReference>
<evidence type="ECO:0000256" key="2">
    <source>
        <dbReference type="ARBA" id="ARBA00006285"/>
    </source>
</evidence>
<name>A0A139AKQ8_GONPJ</name>
<dbReference type="Pfam" id="PF18088">
    <property type="entry name" value="Glyco_H_20C_C"/>
    <property type="match status" value="1"/>
</dbReference>
<dbReference type="EMBL" id="KQ965747">
    <property type="protein sequence ID" value="KXS17369.1"/>
    <property type="molecule type" value="Genomic_DNA"/>
</dbReference>
<evidence type="ECO:0000256" key="4">
    <source>
        <dbReference type="ARBA" id="ARBA00022801"/>
    </source>
</evidence>
<dbReference type="InterPro" id="IPR038901">
    <property type="entry name" value="HEXDC-like"/>
</dbReference>
<dbReference type="InterPro" id="IPR015883">
    <property type="entry name" value="Glyco_hydro_20_cat"/>
</dbReference>
<dbReference type="GO" id="GO:0005975">
    <property type="term" value="P:carbohydrate metabolic process"/>
    <property type="evidence" value="ECO:0007669"/>
    <property type="project" value="InterPro"/>
</dbReference>
<sequence>MSFPMSSMSTDDQITVDMTLGDSQALPEADAINQDEGAPFRQSISIIANVFPPDLAPGLAQIERTSPHNNFFVGSAGNTDMTVDDSAQEPEKSSSSEVQWFLRLNQSHEYPVGYSSVRSSHQRFREVPVTGRFEIEIRYNRKIEAFRSIGRVLTAAYDAHLSGSDDMSTSLNYDERAEFDSLGIMLDCSRCAVPNITTISTILVRCALLGFNTLQLYTEDTYQVKGEPFFGYFRGGYTEAELSEVDRLGYELGIEVFPNIQMLGHMGQVLQWPRFYNIRDNSEVLLPSDPQAFQLIRSMLHSATSPFRSKKIHLGMDEAAGVGEGRYRQIYGYKEPVEVFKEHLRNVVNEVEAIGREPLVWSDMLFCLPAGSTSLSSYYDSPPITLPAPAPAGDPHSLTPVRFSASELPPTAVRPSTPGGSSLPTPLPVALPTPTLPEPIIPRSCQLVYWDYYHTHNQTYARKLREHRSMHPTGRAPWFAGAAWTWSRFWCAQGFGEKVGTAAVRACKEEGVRDVFVTCWGDDGGECELFSALPTLVFWSRHAYTSSPSSLPPDYTAPDDRTVMRSIFAAVCGGDWDAFAVASAVDELGGRGVDVVEDGGTHFMANTSKWMLWMDPVYGFLDAQLEGYDVQGYYQQIHQSLAKSVLATSQFPLNAVLAFPSQLSLVLSIKPLLRRDLARAYAAGDREAMERGLQRAKWCREEAERLREVHLGQWGERNKVFGGEILEFRHAALLSRLSTLISRVSSFLSGRSPSIPEFEVEPQRLWPDAGVNLLLDYARAMTPCRAMGQG</sequence>
<dbReference type="OrthoDB" id="2100085at2759"/>
<dbReference type="InterPro" id="IPR017853">
    <property type="entry name" value="GH"/>
</dbReference>
<dbReference type="AlphaFoldDB" id="A0A139AKQ8"/>
<dbReference type="PANTHER" id="PTHR21040">
    <property type="entry name" value="BCDNA.GH04120"/>
    <property type="match status" value="1"/>
</dbReference>
<evidence type="ECO:0000313" key="8">
    <source>
        <dbReference type="Proteomes" id="UP000070544"/>
    </source>
</evidence>
<evidence type="ECO:0000256" key="3">
    <source>
        <dbReference type="ARBA" id="ARBA00012663"/>
    </source>
</evidence>
<dbReference type="Proteomes" id="UP000070544">
    <property type="component" value="Unassembled WGS sequence"/>
</dbReference>
<dbReference type="GO" id="GO:0004563">
    <property type="term" value="F:beta-N-acetylhexosaminidase activity"/>
    <property type="evidence" value="ECO:0007669"/>
    <property type="project" value="UniProtKB-EC"/>
</dbReference>
<dbReference type="Gene3D" id="1.20.120.670">
    <property type="entry name" value="N-acetyl-b-d-glucoasminidase"/>
    <property type="match status" value="1"/>
</dbReference>
<dbReference type="PANTHER" id="PTHR21040:SF8">
    <property type="entry name" value="BCDNA.GH04120"/>
    <property type="match status" value="1"/>
</dbReference>
<keyword evidence="8" id="KW-1185">Reference proteome</keyword>
<dbReference type="InterPro" id="IPR041063">
    <property type="entry name" value="Glyco_H_20C_C"/>
</dbReference>
<feature type="domain" description="Glycoside Hydrolase 20C C-terminal" evidence="6">
    <location>
        <begin position="578"/>
        <end position="765"/>
    </location>
</feature>
<comment type="similarity">
    <text evidence="2">Belongs to the glycosyl hydrolase 20 family.</text>
</comment>
<reference evidence="7 8" key="1">
    <citation type="journal article" date="2015" name="Genome Biol. Evol.">
        <title>Phylogenomic analyses indicate that early fungi evolved digesting cell walls of algal ancestors of land plants.</title>
        <authorList>
            <person name="Chang Y."/>
            <person name="Wang S."/>
            <person name="Sekimoto S."/>
            <person name="Aerts A.L."/>
            <person name="Choi C."/>
            <person name="Clum A."/>
            <person name="LaButti K.M."/>
            <person name="Lindquist E.A."/>
            <person name="Yee Ngan C."/>
            <person name="Ohm R.A."/>
            <person name="Salamov A.A."/>
            <person name="Grigoriev I.V."/>
            <person name="Spatafora J.W."/>
            <person name="Berbee M.L."/>
        </authorList>
    </citation>
    <scope>NUCLEOTIDE SEQUENCE [LARGE SCALE GENOMIC DNA]</scope>
    <source>
        <strain evidence="7 8">JEL478</strain>
    </source>
</reference>
<evidence type="ECO:0000256" key="1">
    <source>
        <dbReference type="ARBA" id="ARBA00001231"/>
    </source>
</evidence>
<evidence type="ECO:0000313" key="7">
    <source>
        <dbReference type="EMBL" id="KXS17369.1"/>
    </source>
</evidence>
<proteinExistence type="inferred from homology"/>
<dbReference type="STRING" id="1344416.A0A139AKQ8"/>
<dbReference type="EC" id="3.2.1.52" evidence="3"/>
<feature type="domain" description="Glycoside hydrolase family 20 catalytic" evidence="5">
    <location>
        <begin position="234"/>
        <end position="365"/>
    </location>
</feature>
<dbReference type="Pfam" id="PF00728">
    <property type="entry name" value="Glyco_hydro_20"/>
    <property type="match status" value="1"/>
</dbReference>
<protein>
    <recommendedName>
        <fullName evidence="3">beta-N-acetylhexosaminidase</fullName>
        <ecNumber evidence="3">3.2.1.52</ecNumber>
    </recommendedName>
</protein>
<accession>A0A139AKQ8</accession>
<comment type="catalytic activity">
    <reaction evidence="1">
        <text>Hydrolysis of terminal non-reducing N-acetyl-D-hexosamine residues in N-acetyl-beta-D-hexosaminides.</text>
        <dbReference type="EC" id="3.2.1.52"/>
    </reaction>
</comment>
<evidence type="ECO:0000259" key="5">
    <source>
        <dbReference type="Pfam" id="PF00728"/>
    </source>
</evidence>
<dbReference type="OMA" id="AWTWSRF"/>
<evidence type="ECO:0000259" key="6">
    <source>
        <dbReference type="Pfam" id="PF18088"/>
    </source>
</evidence>
<gene>
    <name evidence="7" type="ORF">M427DRAFT_68489</name>
</gene>
<keyword evidence="4 7" id="KW-0378">Hydrolase</keyword>
<organism evidence="7 8">
    <name type="scientific">Gonapodya prolifera (strain JEL478)</name>
    <name type="common">Monoblepharis prolifera</name>
    <dbReference type="NCBI Taxonomy" id="1344416"/>
    <lineage>
        <taxon>Eukaryota</taxon>
        <taxon>Fungi</taxon>
        <taxon>Fungi incertae sedis</taxon>
        <taxon>Chytridiomycota</taxon>
        <taxon>Chytridiomycota incertae sedis</taxon>
        <taxon>Monoblepharidomycetes</taxon>
        <taxon>Monoblepharidales</taxon>
        <taxon>Gonapodyaceae</taxon>
        <taxon>Gonapodya</taxon>
    </lineage>
</organism>